<evidence type="ECO:0000313" key="4">
    <source>
        <dbReference type="Proteomes" id="UP000321089"/>
    </source>
</evidence>
<gene>
    <name evidence="2" type="ORF">CBU02nite_09150</name>
    <name evidence="3" type="ORF">GND98_017305</name>
</gene>
<reference evidence="2 4" key="1">
    <citation type="submission" date="2019-07" db="EMBL/GenBank/DDBJ databases">
        <title>Whole genome shotgun sequence of Clostridium butyricum NBRC 3858.</title>
        <authorList>
            <person name="Hosoyama A."/>
            <person name="Uohara A."/>
            <person name="Ohji S."/>
            <person name="Ichikawa N."/>
        </authorList>
    </citation>
    <scope>NUCLEOTIDE SEQUENCE [LARGE SCALE GENOMIC DNA]</scope>
    <source>
        <strain evidence="2 4">NBRC 3858</strain>
    </source>
</reference>
<reference evidence="3 5" key="2">
    <citation type="submission" date="2020-01" db="EMBL/GenBank/DDBJ databases">
        <title>Genome sequence of a 1,3-propanediol producer, Clostridium butyricum S3.</title>
        <authorList>
            <person name="Zhou J."/>
        </authorList>
    </citation>
    <scope>NUCLEOTIDE SEQUENCE [LARGE SCALE GENOMIC DNA]</scope>
    <source>
        <strain evidence="3 5">S3</strain>
    </source>
</reference>
<comment type="caution">
    <text evidence="2">The sequence shown here is derived from an EMBL/GenBank/DDBJ whole genome shotgun (WGS) entry which is preliminary data.</text>
</comment>
<accession>A0A512TJL6</accession>
<dbReference type="Proteomes" id="UP000474042">
    <property type="component" value="Unassembled WGS sequence"/>
</dbReference>
<evidence type="ECO:0000313" key="5">
    <source>
        <dbReference type="Proteomes" id="UP000474042"/>
    </source>
</evidence>
<keyword evidence="1" id="KW-0175">Coiled coil</keyword>
<evidence type="ECO:0000313" key="3">
    <source>
        <dbReference type="EMBL" id="NAS19563.1"/>
    </source>
</evidence>
<dbReference type="RefSeq" id="WP_146868029.1">
    <property type="nucleotide sequence ID" value="NZ_BKBC01000008.1"/>
</dbReference>
<name>A0A512TJL6_CLOBU</name>
<protein>
    <submittedName>
        <fullName evidence="2">Uncharacterized protein</fullName>
    </submittedName>
</protein>
<proteinExistence type="predicted"/>
<evidence type="ECO:0000313" key="2">
    <source>
        <dbReference type="EMBL" id="GEQ20409.1"/>
    </source>
</evidence>
<sequence>MAYNSRKKIMPIEKILYSIDNLLIEGKEQKLKGKLAKKIKNSIFTEEILSKLHECDFTGLIDEEDNVLKLFESIFPIFIKNGNTIFRLYKHKIEVDLSDEMRDRYIYMLSDGRLTSGLFQCYGISQDEYVYGIKKIIDVIPIIKEELMTTISNFRNNIEKQNVEINNIKEREELAEKNYKELSSYFLEKNSNNQEKL</sequence>
<dbReference type="Proteomes" id="UP000321089">
    <property type="component" value="Unassembled WGS sequence"/>
</dbReference>
<organism evidence="2 4">
    <name type="scientific">Clostridium butyricum</name>
    <dbReference type="NCBI Taxonomy" id="1492"/>
    <lineage>
        <taxon>Bacteria</taxon>
        <taxon>Bacillati</taxon>
        <taxon>Bacillota</taxon>
        <taxon>Clostridia</taxon>
        <taxon>Eubacteriales</taxon>
        <taxon>Clostridiaceae</taxon>
        <taxon>Clostridium</taxon>
    </lineage>
</organism>
<dbReference type="EMBL" id="WOFV02000081">
    <property type="protein sequence ID" value="NAS19563.1"/>
    <property type="molecule type" value="Genomic_DNA"/>
</dbReference>
<feature type="coiled-coil region" evidence="1">
    <location>
        <begin position="144"/>
        <end position="178"/>
    </location>
</feature>
<dbReference type="AlphaFoldDB" id="A0A512TJL6"/>
<dbReference type="EMBL" id="BKBC01000008">
    <property type="protein sequence ID" value="GEQ20409.1"/>
    <property type="molecule type" value="Genomic_DNA"/>
</dbReference>
<evidence type="ECO:0000256" key="1">
    <source>
        <dbReference type="SAM" id="Coils"/>
    </source>
</evidence>